<evidence type="ECO:0000313" key="1">
    <source>
        <dbReference type="EMBL" id="JAH03839.1"/>
    </source>
</evidence>
<proteinExistence type="predicted"/>
<reference evidence="1" key="1">
    <citation type="submission" date="2014-11" db="EMBL/GenBank/DDBJ databases">
        <authorList>
            <person name="Amaro Gonzalez C."/>
        </authorList>
    </citation>
    <scope>NUCLEOTIDE SEQUENCE</scope>
</reference>
<sequence>MLYREDTGSRGSCSGLRYGTACASTAVHFLLGKCFWPLFGK</sequence>
<organism evidence="1">
    <name type="scientific">Anguilla anguilla</name>
    <name type="common">European freshwater eel</name>
    <name type="synonym">Muraena anguilla</name>
    <dbReference type="NCBI Taxonomy" id="7936"/>
    <lineage>
        <taxon>Eukaryota</taxon>
        <taxon>Metazoa</taxon>
        <taxon>Chordata</taxon>
        <taxon>Craniata</taxon>
        <taxon>Vertebrata</taxon>
        <taxon>Euteleostomi</taxon>
        <taxon>Actinopterygii</taxon>
        <taxon>Neopterygii</taxon>
        <taxon>Teleostei</taxon>
        <taxon>Anguilliformes</taxon>
        <taxon>Anguillidae</taxon>
        <taxon>Anguilla</taxon>
    </lineage>
</organism>
<protein>
    <submittedName>
        <fullName evidence="1">Uncharacterized protein</fullName>
    </submittedName>
</protein>
<accession>A0A0E9PH42</accession>
<dbReference type="EMBL" id="GBXM01104738">
    <property type="protein sequence ID" value="JAH03839.1"/>
    <property type="molecule type" value="Transcribed_RNA"/>
</dbReference>
<reference evidence="1" key="2">
    <citation type="journal article" date="2015" name="Fish Shellfish Immunol.">
        <title>Early steps in the European eel (Anguilla anguilla)-Vibrio vulnificus interaction in the gills: Role of the RtxA13 toxin.</title>
        <authorList>
            <person name="Callol A."/>
            <person name="Pajuelo D."/>
            <person name="Ebbesson L."/>
            <person name="Teles M."/>
            <person name="MacKenzie S."/>
            <person name="Amaro C."/>
        </authorList>
    </citation>
    <scope>NUCLEOTIDE SEQUENCE</scope>
</reference>
<name>A0A0E9PH42_ANGAN</name>
<dbReference type="AlphaFoldDB" id="A0A0E9PH42"/>